<evidence type="ECO:0000313" key="2">
    <source>
        <dbReference type="Proteomes" id="UP000298327"/>
    </source>
</evidence>
<comment type="caution">
    <text evidence="1">The sequence shown here is derived from an EMBL/GenBank/DDBJ whole genome shotgun (WGS) entry which is preliminary data.</text>
</comment>
<feature type="non-terminal residue" evidence="1">
    <location>
        <position position="41"/>
    </location>
</feature>
<accession>A0A4Y9Y558</accession>
<protein>
    <submittedName>
        <fullName evidence="1">Uncharacterized protein</fullName>
    </submittedName>
</protein>
<name>A0A4Y9Y558_9AGAM</name>
<gene>
    <name evidence="1" type="ORF">EVG20_g8882</name>
</gene>
<dbReference type="Proteomes" id="UP000298327">
    <property type="component" value="Unassembled WGS sequence"/>
</dbReference>
<sequence>MSSFKTFAVAGIGSIGMPIAEELLKQKAAGKITDVVLLTRT</sequence>
<dbReference type="OrthoDB" id="5283654at2759"/>
<proteinExistence type="predicted"/>
<evidence type="ECO:0000313" key="1">
    <source>
        <dbReference type="EMBL" id="TFY56551.1"/>
    </source>
</evidence>
<dbReference type="AlphaFoldDB" id="A0A4Y9Y558"/>
<reference evidence="1 2" key="1">
    <citation type="submission" date="2019-02" db="EMBL/GenBank/DDBJ databases">
        <title>Genome sequencing of the rare red list fungi Dentipellis fragilis.</title>
        <authorList>
            <person name="Buettner E."/>
            <person name="Kellner H."/>
        </authorList>
    </citation>
    <scope>NUCLEOTIDE SEQUENCE [LARGE SCALE GENOMIC DNA]</scope>
    <source>
        <strain evidence="1 2">DSM 105465</strain>
    </source>
</reference>
<keyword evidence="2" id="KW-1185">Reference proteome</keyword>
<dbReference type="EMBL" id="SEOQ01000818">
    <property type="protein sequence ID" value="TFY56551.1"/>
    <property type="molecule type" value="Genomic_DNA"/>
</dbReference>
<organism evidence="1 2">
    <name type="scientific">Dentipellis fragilis</name>
    <dbReference type="NCBI Taxonomy" id="205917"/>
    <lineage>
        <taxon>Eukaryota</taxon>
        <taxon>Fungi</taxon>
        <taxon>Dikarya</taxon>
        <taxon>Basidiomycota</taxon>
        <taxon>Agaricomycotina</taxon>
        <taxon>Agaricomycetes</taxon>
        <taxon>Russulales</taxon>
        <taxon>Hericiaceae</taxon>
        <taxon>Dentipellis</taxon>
    </lineage>
</organism>